<keyword evidence="2" id="KW-1185">Reference proteome</keyword>
<dbReference type="InterPro" id="IPR038522">
    <property type="entry name" value="T4/T6SS_DotU_sf"/>
</dbReference>
<reference evidence="1 2" key="1">
    <citation type="submission" date="2017-12" db="EMBL/GenBank/DDBJ databases">
        <title>Kangiella profundi FT102 completed genome.</title>
        <authorList>
            <person name="Xu J."/>
            <person name="Wang J."/>
            <person name="Lu Y."/>
        </authorList>
    </citation>
    <scope>NUCLEOTIDE SEQUENCE [LARGE SCALE GENOMIC DNA]</scope>
    <source>
        <strain evidence="1 2">FT102</strain>
    </source>
</reference>
<organism evidence="1 2">
    <name type="scientific">Kangiella profundi</name>
    <dbReference type="NCBI Taxonomy" id="1561924"/>
    <lineage>
        <taxon>Bacteria</taxon>
        <taxon>Pseudomonadati</taxon>
        <taxon>Pseudomonadota</taxon>
        <taxon>Gammaproteobacteria</taxon>
        <taxon>Kangiellales</taxon>
        <taxon>Kangiellaceae</taxon>
        <taxon>Kangiella</taxon>
    </lineage>
</organism>
<dbReference type="AlphaFoldDB" id="A0A2K9AEN8"/>
<dbReference type="Pfam" id="PF09850">
    <property type="entry name" value="DotU"/>
    <property type="match status" value="1"/>
</dbReference>
<dbReference type="RefSeq" id="WP_106647676.1">
    <property type="nucleotide sequence ID" value="NZ_BMGO01000001.1"/>
</dbReference>
<dbReference type="EMBL" id="CP025120">
    <property type="protein sequence ID" value="AUD79887.1"/>
    <property type="molecule type" value="Genomic_DNA"/>
</dbReference>
<dbReference type="PROSITE" id="PS51123">
    <property type="entry name" value="OMPA_2"/>
    <property type="match status" value="1"/>
</dbReference>
<dbReference type="InterPro" id="IPR036737">
    <property type="entry name" value="OmpA-like_sf"/>
</dbReference>
<dbReference type="GO" id="GO:0016020">
    <property type="term" value="C:membrane"/>
    <property type="evidence" value="ECO:0007669"/>
    <property type="project" value="UniProtKB-UniRule"/>
</dbReference>
<dbReference type="Gene3D" id="1.25.40.590">
    <property type="entry name" value="Type IV / VI secretion system, DotU"/>
    <property type="match status" value="1"/>
</dbReference>
<sequence>MKNMDRTILVPRPGGIQRPVDSNEQTLEPDLNRGHKIPLAAFKIGVNPIIDAATTLLSLAIELKQATQISNINMLHKQCMTHIKEFEQQLRQDETDADTIAEARYAICSLLDEIVLNAPWGANSIWSTKSLLSVFYKQTWGGEQFFKIIDERVKNPLNNQYLLELLFLCLQLGFKGKYRVQENGFERLEVEKERLFAVLKKIQPEYSKELSPHWRSNITDLIENQRRIPLWAVAVLSVAILLGVYINYSYQLSRQAEPVYNSIAGLVPDAPVNQEASKVVINYAERLRQLLSTEIERGLLQVVEGLDHVAIILTSNQMYSSASAQLNENSIAIIEKIGQIATGTPGHIQVVGHSDDQKIFTAKYHSNWELSLARANSVVRILSRNQNLAGRVTAEGRGAAEPRVPNDSEQNRALNRRVEILLWVKNTLDEQATVEVSER</sequence>
<dbReference type="Proteomes" id="UP000232693">
    <property type="component" value="Chromosome"/>
</dbReference>
<proteinExistence type="predicted"/>
<dbReference type="PANTHER" id="PTHR38033:SF1">
    <property type="entry name" value="DOTU FAMILY TYPE IV_VI SECRETION SYSTEM PROTEIN"/>
    <property type="match status" value="1"/>
</dbReference>
<name>A0A2K9AEN8_9GAMM</name>
<dbReference type="OrthoDB" id="345640at2"/>
<dbReference type="Gene3D" id="3.30.1330.60">
    <property type="entry name" value="OmpA-like domain"/>
    <property type="match status" value="1"/>
</dbReference>
<evidence type="ECO:0000313" key="2">
    <source>
        <dbReference type="Proteomes" id="UP000232693"/>
    </source>
</evidence>
<dbReference type="InterPro" id="IPR006665">
    <property type="entry name" value="OmpA-like"/>
</dbReference>
<dbReference type="NCBIfam" id="TIGR03349">
    <property type="entry name" value="IV_VI_DotU"/>
    <property type="match status" value="1"/>
</dbReference>
<accession>A0A2K9AEN8</accession>
<evidence type="ECO:0000313" key="1">
    <source>
        <dbReference type="EMBL" id="AUD79887.1"/>
    </source>
</evidence>
<gene>
    <name evidence="1" type="ORF">CW740_11750</name>
</gene>
<dbReference type="InterPro" id="IPR017732">
    <property type="entry name" value="T4/T6SS_DotU"/>
</dbReference>
<dbReference type="CDD" id="cd07185">
    <property type="entry name" value="OmpA_C-like"/>
    <property type="match status" value="1"/>
</dbReference>
<dbReference type="Pfam" id="PF00691">
    <property type="entry name" value="OmpA"/>
    <property type="match status" value="1"/>
</dbReference>
<dbReference type="NCBIfam" id="NF038228">
    <property type="entry name" value="IcmH_DotU_IVB"/>
    <property type="match status" value="1"/>
</dbReference>
<dbReference type="SUPFAM" id="SSF103088">
    <property type="entry name" value="OmpA-like"/>
    <property type="match status" value="1"/>
</dbReference>
<protein>
    <submittedName>
        <fullName evidence="1">Uncharacterized protein</fullName>
    </submittedName>
</protein>
<dbReference type="KEGG" id="kpd:CW740_11750"/>
<dbReference type="PANTHER" id="PTHR38033">
    <property type="entry name" value="MEMBRANE PROTEIN-RELATED"/>
    <property type="match status" value="1"/>
</dbReference>